<dbReference type="InterPro" id="IPR000571">
    <property type="entry name" value="Znf_CCCH"/>
</dbReference>
<gene>
    <name evidence="3" type="ORF">TCIL3000_7_2010</name>
</gene>
<dbReference type="VEuPathDB" id="TriTrypDB:TcIL3000_7_2010"/>
<dbReference type="EMBL" id="HE575320">
    <property type="protein sequence ID" value="CCC91391.1"/>
    <property type="molecule type" value="Genomic_DNA"/>
</dbReference>
<keyword evidence="1" id="KW-0479">Metal-binding</keyword>
<dbReference type="PROSITE" id="PS50103">
    <property type="entry name" value="ZF_C3H1"/>
    <property type="match status" value="1"/>
</dbReference>
<evidence type="ECO:0000259" key="2">
    <source>
        <dbReference type="PROSITE" id="PS50103"/>
    </source>
</evidence>
<organism evidence="3">
    <name type="scientific">Trypanosoma congolense (strain IL3000)</name>
    <dbReference type="NCBI Taxonomy" id="1068625"/>
    <lineage>
        <taxon>Eukaryota</taxon>
        <taxon>Discoba</taxon>
        <taxon>Euglenozoa</taxon>
        <taxon>Kinetoplastea</taxon>
        <taxon>Metakinetoplastina</taxon>
        <taxon>Trypanosomatida</taxon>
        <taxon>Trypanosomatidae</taxon>
        <taxon>Trypanosoma</taxon>
        <taxon>Nannomonas</taxon>
    </lineage>
</organism>
<keyword evidence="1" id="KW-0863">Zinc-finger</keyword>
<evidence type="ECO:0000256" key="1">
    <source>
        <dbReference type="PROSITE-ProRule" id="PRU00723"/>
    </source>
</evidence>
<protein>
    <submittedName>
        <fullName evidence="3">Uncharacterized protein TCIL3000_7_2010</fullName>
    </submittedName>
</protein>
<reference evidence="3" key="1">
    <citation type="journal article" date="2012" name="Proc. Natl. Acad. Sci. U.S.A.">
        <title>Antigenic diversity is generated by distinct evolutionary mechanisms in African trypanosome species.</title>
        <authorList>
            <person name="Jackson A.P."/>
            <person name="Berry A."/>
            <person name="Aslett M."/>
            <person name="Allison H.C."/>
            <person name="Burton P."/>
            <person name="Vavrova-Anderson J."/>
            <person name="Brown R."/>
            <person name="Browne H."/>
            <person name="Corton N."/>
            <person name="Hauser H."/>
            <person name="Gamble J."/>
            <person name="Gilderthorp R."/>
            <person name="Marcello L."/>
            <person name="McQuillan J."/>
            <person name="Otto T.D."/>
            <person name="Quail M.A."/>
            <person name="Sanders M.J."/>
            <person name="van Tonder A."/>
            <person name="Ginger M.L."/>
            <person name="Field M.C."/>
            <person name="Barry J.D."/>
            <person name="Hertz-Fowler C."/>
            <person name="Berriman M."/>
        </authorList>
    </citation>
    <scope>NUCLEOTIDE SEQUENCE</scope>
    <source>
        <strain evidence="3">IL3000</strain>
    </source>
</reference>
<feature type="zinc finger region" description="C3H1-type" evidence="1">
    <location>
        <begin position="63"/>
        <end position="85"/>
    </location>
</feature>
<proteinExistence type="predicted"/>
<dbReference type="InterPro" id="IPR053125">
    <property type="entry name" value="RNA-bd_mRNA_stabilization_reg"/>
</dbReference>
<dbReference type="PANTHER" id="PTHR37035">
    <property type="entry name" value="C3H1-TYPE DOMAIN-CONTAINING PROTEIN-RELATED"/>
    <property type="match status" value="1"/>
</dbReference>
<dbReference type="AlphaFoldDB" id="G0UPT0"/>
<dbReference type="PANTHER" id="PTHR37035:SF6">
    <property type="entry name" value="RNA-BINDING PROTEIN ZCH321"/>
    <property type="match status" value="1"/>
</dbReference>
<feature type="domain" description="C3H1-type" evidence="2">
    <location>
        <begin position="63"/>
        <end position="85"/>
    </location>
</feature>
<sequence>MNHPLLYNAFCEDDVVSGDRHITFDDKGVLCMTVVDPVTRKLLIPLNHVYPTRAQQRTTIPSLCQLFLNGRCRQGAQCHQVHASPDMVTVLRSQVETLPRCCALHGDRDYVGVMDDPIVGVACSCSCGGCGL</sequence>
<evidence type="ECO:0000313" key="3">
    <source>
        <dbReference type="EMBL" id="CCC91391.1"/>
    </source>
</evidence>
<name>G0UPT0_TRYCI</name>
<dbReference type="GO" id="GO:0008270">
    <property type="term" value="F:zinc ion binding"/>
    <property type="evidence" value="ECO:0007669"/>
    <property type="project" value="UniProtKB-KW"/>
</dbReference>
<keyword evidence="1" id="KW-0862">Zinc</keyword>
<accession>G0UPT0</accession>